<dbReference type="InterPro" id="IPR049704">
    <property type="entry name" value="Aminotrans_3_PPA_site"/>
</dbReference>
<comment type="similarity">
    <text evidence="1">Belongs to the class-III pyridoxal-phosphate-dependent aminotransferase family.</text>
</comment>
<evidence type="ECO:0000313" key="5">
    <source>
        <dbReference type="EMBL" id="SVA54854.1"/>
    </source>
</evidence>
<evidence type="ECO:0000256" key="3">
    <source>
        <dbReference type="ARBA" id="ARBA00022679"/>
    </source>
</evidence>
<dbReference type="FunFam" id="3.40.640.10:FF:000014">
    <property type="entry name" value="Adenosylmethionine-8-amino-7-oxononanoate aminotransferase, probable"/>
    <property type="match status" value="1"/>
</dbReference>
<protein>
    <recommendedName>
        <fullName evidence="6">Aspartate aminotransferase family protein</fullName>
    </recommendedName>
</protein>
<evidence type="ECO:0008006" key="6">
    <source>
        <dbReference type="Google" id="ProtNLM"/>
    </source>
</evidence>
<organism evidence="5">
    <name type="scientific">marine metagenome</name>
    <dbReference type="NCBI Taxonomy" id="408172"/>
    <lineage>
        <taxon>unclassified sequences</taxon>
        <taxon>metagenomes</taxon>
        <taxon>ecological metagenomes</taxon>
    </lineage>
</organism>
<reference evidence="5" key="1">
    <citation type="submission" date="2018-05" db="EMBL/GenBank/DDBJ databases">
        <authorList>
            <person name="Lanie J.A."/>
            <person name="Ng W.-L."/>
            <person name="Kazmierczak K.M."/>
            <person name="Andrzejewski T.M."/>
            <person name="Davidsen T.M."/>
            <person name="Wayne K.J."/>
            <person name="Tettelin H."/>
            <person name="Glass J.I."/>
            <person name="Rusch D."/>
            <person name="Podicherti R."/>
            <person name="Tsui H.-C.T."/>
            <person name="Winkler M.E."/>
        </authorList>
    </citation>
    <scope>NUCLEOTIDE SEQUENCE</scope>
</reference>
<dbReference type="InterPro" id="IPR015421">
    <property type="entry name" value="PyrdxlP-dep_Trfase_major"/>
</dbReference>
<dbReference type="Gene3D" id="3.90.1150.10">
    <property type="entry name" value="Aspartate Aminotransferase, domain 1"/>
    <property type="match status" value="1"/>
</dbReference>
<gene>
    <name evidence="5" type="ORF">METZ01_LOCUS107708</name>
</gene>
<dbReference type="EMBL" id="UINC01012578">
    <property type="protein sequence ID" value="SVA54854.1"/>
    <property type="molecule type" value="Genomic_DNA"/>
</dbReference>
<dbReference type="PANTHER" id="PTHR43094:SF1">
    <property type="entry name" value="AMINOTRANSFERASE CLASS-III"/>
    <property type="match status" value="1"/>
</dbReference>
<dbReference type="PROSITE" id="PS00600">
    <property type="entry name" value="AA_TRANSFER_CLASS_3"/>
    <property type="match status" value="1"/>
</dbReference>
<dbReference type="Gene3D" id="3.40.640.10">
    <property type="entry name" value="Type I PLP-dependent aspartate aminotransferase-like (Major domain)"/>
    <property type="match status" value="1"/>
</dbReference>
<keyword evidence="3" id="KW-0808">Transferase</keyword>
<keyword evidence="2" id="KW-0032">Aminotransferase</keyword>
<dbReference type="InterPro" id="IPR015422">
    <property type="entry name" value="PyrdxlP-dep_Trfase_small"/>
</dbReference>
<keyword evidence="4" id="KW-0663">Pyridoxal phosphate</keyword>
<dbReference type="PANTHER" id="PTHR43094">
    <property type="entry name" value="AMINOTRANSFERASE"/>
    <property type="match status" value="1"/>
</dbReference>
<dbReference type="CDD" id="cd00610">
    <property type="entry name" value="OAT_like"/>
    <property type="match status" value="1"/>
</dbReference>
<dbReference type="PIRSF" id="PIRSF000521">
    <property type="entry name" value="Transaminase_4ab_Lys_Orn"/>
    <property type="match status" value="1"/>
</dbReference>
<dbReference type="AlphaFoldDB" id="A0A381WQS9"/>
<dbReference type="SUPFAM" id="SSF53383">
    <property type="entry name" value="PLP-dependent transferases"/>
    <property type="match status" value="1"/>
</dbReference>
<evidence type="ECO:0000256" key="4">
    <source>
        <dbReference type="ARBA" id="ARBA00022898"/>
    </source>
</evidence>
<dbReference type="Pfam" id="PF00202">
    <property type="entry name" value="Aminotran_3"/>
    <property type="match status" value="1"/>
</dbReference>
<sequence length="459" mass="50782">MIMTDSTLNLQNRNAQHHMQSFSDFAYTKNPAATHIITRADGVYIYDSDGHQILDSMSGLWCVNMGYGQQSIINAVNDQMKELVYYNNFFGTSHPSAIKLSEMITDLTPEGLNKIYFTGSGSEANDTMIRLVRHYWAAKGKPSKSVIISRKNAYHGSTMAGASLGGMSTMHAQGGLPIPDIEHIDQPYYFEACVEAGEKIDADEFGIKAAQSLANKIDELGEDRVAAFIAEPIQGAGGVIIPPKTYWPEISRICKERGILLVADEVICGFGRTGEWFGTDYYDIEPDLMLFAKAVTSGYLPVGGVIVRDDLVDVIVSAGQEFAHGYTYSGHPTCMAAGIANLELMKETNILHQVQSNTAPYLASKWKTLQEHPLVGEARCLGMLASLEIVEDKNNYKRFENSKEVVTRCRDYCYDNGLVMRAIVNKMVIAPPLICSNEHIDEIIEKVWKCLDLTAQSTK</sequence>
<name>A0A381WQS9_9ZZZZ</name>
<dbReference type="InterPro" id="IPR005814">
    <property type="entry name" value="Aminotrans_3"/>
</dbReference>
<evidence type="ECO:0000256" key="1">
    <source>
        <dbReference type="ARBA" id="ARBA00008954"/>
    </source>
</evidence>
<evidence type="ECO:0000256" key="2">
    <source>
        <dbReference type="ARBA" id="ARBA00022576"/>
    </source>
</evidence>
<dbReference type="GO" id="GO:0030170">
    <property type="term" value="F:pyridoxal phosphate binding"/>
    <property type="evidence" value="ECO:0007669"/>
    <property type="project" value="InterPro"/>
</dbReference>
<dbReference type="NCBIfam" id="NF005682">
    <property type="entry name" value="PRK07480.1"/>
    <property type="match status" value="1"/>
</dbReference>
<accession>A0A381WQS9</accession>
<dbReference type="GO" id="GO:0008483">
    <property type="term" value="F:transaminase activity"/>
    <property type="evidence" value="ECO:0007669"/>
    <property type="project" value="UniProtKB-KW"/>
</dbReference>
<dbReference type="InterPro" id="IPR015424">
    <property type="entry name" value="PyrdxlP-dep_Trfase"/>
</dbReference>
<proteinExistence type="inferred from homology"/>